<protein>
    <recommendedName>
        <fullName evidence="4">J domain-containing protein</fullName>
    </recommendedName>
</protein>
<feature type="transmembrane region" description="Helical" evidence="1">
    <location>
        <begin position="239"/>
        <end position="260"/>
    </location>
</feature>
<dbReference type="CDD" id="cd06257">
    <property type="entry name" value="DnaJ"/>
    <property type="match status" value="1"/>
</dbReference>
<evidence type="ECO:0000313" key="2">
    <source>
        <dbReference type="EnsemblPlants" id="OB08G22370.1"/>
    </source>
</evidence>
<dbReference type="PANTHER" id="PTHR33372">
    <property type="match status" value="1"/>
</dbReference>
<dbReference type="eggNOG" id="ENOG502QRPN">
    <property type="taxonomic scope" value="Eukaryota"/>
</dbReference>
<dbReference type="InterPro" id="IPR001623">
    <property type="entry name" value="DnaJ_domain"/>
</dbReference>
<dbReference type="HOGENOM" id="CLU_064828_0_1_1"/>
<dbReference type="Pfam" id="PF11833">
    <property type="entry name" value="CPP1-like"/>
    <property type="match status" value="1"/>
</dbReference>
<keyword evidence="1" id="KW-0472">Membrane</keyword>
<dbReference type="STRING" id="4533.J3MT07"/>
<dbReference type="InterPro" id="IPR021788">
    <property type="entry name" value="CPP1-like"/>
</dbReference>
<dbReference type="GO" id="GO:0031969">
    <property type="term" value="C:chloroplast membrane"/>
    <property type="evidence" value="ECO:0007669"/>
    <property type="project" value="TreeGrafter"/>
</dbReference>
<accession>J3MT07</accession>
<evidence type="ECO:0000313" key="3">
    <source>
        <dbReference type="Proteomes" id="UP000006038"/>
    </source>
</evidence>
<reference evidence="2" key="2">
    <citation type="submission" date="2013-04" db="UniProtKB">
        <authorList>
            <consortium name="EnsemblPlants"/>
        </authorList>
    </citation>
    <scope>IDENTIFICATION</scope>
</reference>
<dbReference type="EnsemblPlants" id="OB08G22370.1">
    <property type="protein sequence ID" value="OB08G22370.1"/>
    <property type="gene ID" value="OB08G22370"/>
</dbReference>
<keyword evidence="3" id="KW-1185">Reference proteome</keyword>
<dbReference type="AlphaFoldDB" id="J3MT07"/>
<feature type="transmembrane region" description="Helical" evidence="1">
    <location>
        <begin position="210"/>
        <end position="227"/>
    </location>
</feature>
<keyword evidence="1" id="KW-0812">Transmembrane</keyword>
<dbReference type="Proteomes" id="UP000006038">
    <property type="component" value="Chromosome 8"/>
</dbReference>
<keyword evidence="1" id="KW-1133">Transmembrane helix</keyword>
<dbReference type="GO" id="GO:0005783">
    <property type="term" value="C:endoplasmic reticulum"/>
    <property type="evidence" value="ECO:0007669"/>
    <property type="project" value="UniProtKB-ARBA"/>
</dbReference>
<evidence type="ECO:0000256" key="1">
    <source>
        <dbReference type="SAM" id="Phobius"/>
    </source>
</evidence>
<proteinExistence type="predicted"/>
<name>J3MT07_ORYBR</name>
<dbReference type="OMA" id="WAWAEAS"/>
<sequence>MQQAAFLARPLRPGPRHQLYVRAGWAWAEASVTAGGRLRLSRCSASLSVGAAGGGHGDEHAPLFSRQQAWDPYKILGVDHDASEEEIRSARNFLLKQYAGHEETEEAIEGAYEKIIMKSYSHRKKSKINLKSKIKKQVEESPSWFKAMLVFFEVPSAEIISRRLALFAFIAGWSIVTSAETGPTFQLALSIVSCIYFLNEKMKNLSRASATGFGVFVGGWIMGSLLAPMVPASAVPHTWSIELLSSLVAYVFLFLGCTFLK</sequence>
<dbReference type="Gramene" id="OB08G22370.1">
    <property type="protein sequence ID" value="OB08G22370.1"/>
    <property type="gene ID" value="OB08G22370"/>
</dbReference>
<evidence type="ECO:0008006" key="4">
    <source>
        <dbReference type="Google" id="ProtNLM"/>
    </source>
</evidence>
<organism evidence="2">
    <name type="scientific">Oryza brachyantha</name>
    <name type="common">malo sina</name>
    <dbReference type="NCBI Taxonomy" id="4533"/>
    <lineage>
        <taxon>Eukaryota</taxon>
        <taxon>Viridiplantae</taxon>
        <taxon>Streptophyta</taxon>
        <taxon>Embryophyta</taxon>
        <taxon>Tracheophyta</taxon>
        <taxon>Spermatophyta</taxon>
        <taxon>Magnoliopsida</taxon>
        <taxon>Liliopsida</taxon>
        <taxon>Poales</taxon>
        <taxon>Poaceae</taxon>
        <taxon>BOP clade</taxon>
        <taxon>Oryzoideae</taxon>
        <taxon>Oryzeae</taxon>
        <taxon>Oryzinae</taxon>
        <taxon>Oryza</taxon>
    </lineage>
</organism>
<dbReference type="InterPro" id="IPR036869">
    <property type="entry name" value="J_dom_sf"/>
</dbReference>
<gene>
    <name evidence="2" type="primary">LOC102719610</name>
</gene>
<dbReference type="PANTHER" id="PTHR33372:SF2">
    <property type="entry name" value="PROTEIN CHAPERONE-LIKE PROTEIN OF POR1, CHLOROPLASTIC"/>
    <property type="match status" value="1"/>
</dbReference>
<reference evidence="2" key="1">
    <citation type="journal article" date="2013" name="Nat. Commun.">
        <title>Whole-genome sequencing of Oryza brachyantha reveals mechanisms underlying Oryza genome evolution.</title>
        <authorList>
            <person name="Chen J."/>
            <person name="Huang Q."/>
            <person name="Gao D."/>
            <person name="Wang J."/>
            <person name="Lang Y."/>
            <person name="Liu T."/>
            <person name="Li B."/>
            <person name="Bai Z."/>
            <person name="Luis Goicoechea J."/>
            <person name="Liang C."/>
            <person name="Chen C."/>
            <person name="Zhang W."/>
            <person name="Sun S."/>
            <person name="Liao Y."/>
            <person name="Zhang X."/>
            <person name="Yang L."/>
            <person name="Song C."/>
            <person name="Wang M."/>
            <person name="Shi J."/>
            <person name="Liu G."/>
            <person name="Liu J."/>
            <person name="Zhou H."/>
            <person name="Zhou W."/>
            <person name="Yu Q."/>
            <person name="An N."/>
            <person name="Chen Y."/>
            <person name="Cai Q."/>
            <person name="Wang B."/>
            <person name="Liu B."/>
            <person name="Min J."/>
            <person name="Huang Y."/>
            <person name="Wu H."/>
            <person name="Li Z."/>
            <person name="Zhang Y."/>
            <person name="Yin Y."/>
            <person name="Song W."/>
            <person name="Jiang J."/>
            <person name="Jackson S.A."/>
            <person name="Wing R.A."/>
            <person name="Wang J."/>
            <person name="Chen M."/>
        </authorList>
    </citation>
    <scope>NUCLEOTIDE SEQUENCE [LARGE SCALE GENOMIC DNA]</scope>
    <source>
        <strain evidence="2">cv. IRGC 101232</strain>
    </source>
</reference>
<dbReference type="SUPFAM" id="SSF46565">
    <property type="entry name" value="Chaperone J-domain"/>
    <property type="match status" value="1"/>
</dbReference>